<protein>
    <submittedName>
        <fullName evidence="2">(4Fe-4S)-binding protein</fullName>
    </submittedName>
</protein>
<accession>A0A7G5XEN2</accession>
<dbReference type="KEGG" id="lacs:H4075_17940"/>
<evidence type="ECO:0000313" key="2">
    <source>
        <dbReference type="EMBL" id="QNA43935.1"/>
    </source>
</evidence>
<gene>
    <name evidence="2" type="ORF">H4075_17940</name>
</gene>
<proteinExistence type="predicted"/>
<sequence>MPKSTHKYTNREVTIVWKPDTCIHSTLCWKGLNEVFNPKKRPWIEPNGAKTEQIIEQVRKCPSGALSFYMNDAEDAEKE</sequence>
<evidence type="ECO:0000259" key="1">
    <source>
        <dbReference type="Pfam" id="PF06902"/>
    </source>
</evidence>
<name>A0A7G5XEN2_9BACT</name>
<keyword evidence="3" id="KW-1185">Reference proteome</keyword>
<reference evidence="3" key="1">
    <citation type="submission" date="2020-08" db="EMBL/GenBank/DDBJ databases">
        <title>Lacibacter sp. S13-6-6 genome sequencing.</title>
        <authorList>
            <person name="Jin L."/>
        </authorList>
    </citation>
    <scope>NUCLEOTIDE SEQUENCE [LARGE SCALE GENOMIC DNA]</scope>
    <source>
        <strain evidence="3">S13-6-6</strain>
    </source>
</reference>
<dbReference type="Proteomes" id="UP000515344">
    <property type="component" value="Chromosome"/>
</dbReference>
<dbReference type="Pfam" id="PF06902">
    <property type="entry name" value="Fer4_19"/>
    <property type="match status" value="1"/>
</dbReference>
<dbReference type="EMBL" id="CP060007">
    <property type="protein sequence ID" value="QNA43935.1"/>
    <property type="molecule type" value="Genomic_DNA"/>
</dbReference>
<dbReference type="RefSeq" id="WP_182802197.1">
    <property type="nucleotide sequence ID" value="NZ_CP060007.1"/>
</dbReference>
<dbReference type="AlphaFoldDB" id="A0A7G5XEN2"/>
<dbReference type="InterPro" id="IPR010693">
    <property type="entry name" value="Divergent_4Fe-4S_mono-cluster"/>
</dbReference>
<organism evidence="2 3">
    <name type="scientific">Lacibacter sediminis</name>
    <dbReference type="NCBI Taxonomy" id="2760713"/>
    <lineage>
        <taxon>Bacteria</taxon>
        <taxon>Pseudomonadati</taxon>
        <taxon>Bacteroidota</taxon>
        <taxon>Chitinophagia</taxon>
        <taxon>Chitinophagales</taxon>
        <taxon>Chitinophagaceae</taxon>
        <taxon>Lacibacter</taxon>
    </lineage>
</organism>
<evidence type="ECO:0000313" key="3">
    <source>
        <dbReference type="Proteomes" id="UP000515344"/>
    </source>
</evidence>
<feature type="domain" description="Divergent 4Fe-4S mono-cluster" evidence="1">
    <location>
        <begin position="8"/>
        <end position="68"/>
    </location>
</feature>